<dbReference type="Proteomes" id="UP001163152">
    <property type="component" value="Chromosome"/>
</dbReference>
<evidence type="ECO:0000313" key="2">
    <source>
        <dbReference type="Proteomes" id="UP001163152"/>
    </source>
</evidence>
<name>A0A9E8ZBS7_9CYAN</name>
<organism evidence="1 2">
    <name type="scientific">Thermocoleostomius sinensis A174</name>
    <dbReference type="NCBI Taxonomy" id="2016057"/>
    <lineage>
        <taxon>Bacteria</taxon>
        <taxon>Bacillati</taxon>
        <taxon>Cyanobacteriota</taxon>
        <taxon>Cyanophyceae</taxon>
        <taxon>Oculatellales</taxon>
        <taxon>Oculatellaceae</taxon>
        <taxon>Thermocoleostomius</taxon>
    </lineage>
</organism>
<dbReference type="KEGG" id="tsin:OXH18_14360"/>
<protein>
    <submittedName>
        <fullName evidence="1">Uncharacterized protein</fullName>
    </submittedName>
</protein>
<reference evidence="1" key="1">
    <citation type="submission" date="2022-12" db="EMBL/GenBank/DDBJ databases">
        <title>Polyphasic identification of a Novel Hot-Spring Cyanobacterium Ocullathermofonsia sinensis gen nov. sp. nov. and Genomic Insights on its Adaptations to the Thermal Habitat.</title>
        <authorList>
            <person name="Daroch M."/>
            <person name="Tang J."/>
            <person name="Jiang Y."/>
        </authorList>
    </citation>
    <scope>NUCLEOTIDE SEQUENCE</scope>
    <source>
        <strain evidence="1">PKUAC-SCTA174</strain>
    </source>
</reference>
<dbReference type="EMBL" id="CP113797">
    <property type="protein sequence ID" value="WAL58365.1"/>
    <property type="molecule type" value="Genomic_DNA"/>
</dbReference>
<keyword evidence="2" id="KW-1185">Reference proteome</keyword>
<proteinExistence type="predicted"/>
<gene>
    <name evidence="1" type="ORF">OXH18_14360</name>
</gene>
<sequence>MGTLKRTATGSALEQSVLIKVIDQSLKDVDERSIGGSATSRIV</sequence>
<evidence type="ECO:0000313" key="1">
    <source>
        <dbReference type="EMBL" id="WAL58365.1"/>
    </source>
</evidence>
<dbReference type="AlphaFoldDB" id="A0A9E8ZBS7"/>
<dbReference type="RefSeq" id="WP_268607780.1">
    <property type="nucleotide sequence ID" value="NZ_CP113797.1"/>
</dbReference>
<accession>A0A9E8ZBS7</accession>